<feature type="compositionally biased region" description="Low complexity" evidence="7">
    <location>
        <begin position="183"/>
        <end position="194"/>
    </location>
</feature>
<keyword evidence="6" id="KW-0539">Nucleus</keyword>
<dbReference type="PANTHER" id="PTHR11276:SF29">
    <property type="entry name" value="DNA POLYMERASE TYPE-X FAMILY PROTEIN POL4"/>
    <property type="match status" value="1"/>
</dbReference>
<dbReference type="Pfam" id="PF14716">
    <property type="entry name" value="HHH_8"/>
    <property type="match status" value="1"/>
</dbReference>
<dbReference type="InterPro" id="IPR037160">
    <property type="entry name" value="DNA_Pol_thumb_sf"/>
</dbReference>
<evidence type="ECO:0000256" key="7">
    <source>
        <dbReference type="SAM" id="MobiDB-lite"/>
    </source>
</evidence>
<evidence type="ECO:0000256" key="4">
    <source>
        <dbReference type="ARBA" id="ARBA00022695"/>
    </source>
</evidence>
<gene>
    <name evidence="9" type="ORF">MGYG_02138</name>
</gene>
<evidence type="ECO:0000256" key="6">
    <source>
        <dbReference type="ARBA" id="ARBA00023242"/>
    </source>
</evidence>
<dbReference type="InterPro" id="IPR002054">
    <property type="entry name" value="DNA-dir_DNA_pol_X"/>
</dbReference>
<protein>
    <submittedName>
        <fullName evidence="9">DNA polymerase lambda</fullName>
    </submittedName>
</protein>
<dbReference type="GO" id="GO:0003887">
    <property type="term" value="F:DNA-directed DNA polymerase activity"/>
    <property type="evidence" value="ECO:0007669"/>
    <property type="project" value="InterPro"/>
</dbReference>
<dbReference type="Pfam" id="PF14792">
    <property type="entry name" value="DNA_pol_B_palm"/>
    <property type="match status" value="1"/>
</dbReference>
<dbReference type="Gene3D" id="3.30.210.10">
    <property type="entry name" value="DNA polymerase, thumb domain"/>
    <property type="match status" value="1"/>
</dbReference>
<feature type="compositionally biased region" description="Basic and acidic residues" evidence="7">
    <location>
        <begin position="537"/>
        <end position="552"/>
    </location>
</feature>
<evidence type="ECO:0000256" key="1">
    <source>
        <dbReference type="ARBA" id="ARBA00004123"/>
    </source>
</evidence>
<feature type="compositionally biased region" description="Low complexity" evidence="7">
    <location>
        <begin position="561"/>
        <end position="576"/>
    </location>
</feature>
<dbReference type="VEuPathDB" id="FungiDB:MGYG_02138"/>
<dbReference type="FunFam" id="3.30.210.10:FF:000005">
    <property type="entry name" value="DNA polymerase IV"/>
    <property type="match status" value="1"/>
</dbReference>
<dbReference type="GO" id="GO:0046872">
    <property type="term" value="F:metal ion binding"/>
    <property type="evidence" value="ECO:0007669"/>
    <property type="project" value="UniProtKB-KW"/>
</dbReference>
<dbReference type="STRING" id="535722.E4UPZ2"/>
<dbReference type="InterPro" id="IPR010996">
    <property type="entry name" value="HHH_MUS81"/>
</dbReference>
<reference evidence="10" key="1">
    <citation type="journal article" date="2012" name="MBio">
        <title>Comparative genome analysis of Trichophyton rubrum and related dermatophytes reveals candidate genes involved in infection.</title>
        <authorList>
            <person name="Martinez D.A."/>
            <person name="Oliver B.G."/>
            <person name="Graeser Y."/>
            <person name="Goldberg J.M."/>
            <person name="Li W."/>
            <person name="Martinez-Rossi N.M."/>
            <person name="Monod M."/>
            <person name="Shelest E."/>
            <person name="Barton R.C."/>
            <person name="Birch E."/>
            <person name="Brakhage A.A."/>
            <person name="Chen Z."/>
            <person name="Gurr S.J."/>
            <person name="Heiman D."/>
            <person name="Heitman J."/>
            <person name="Kosti I."/>
            <person name="Rossi A."/>
            <person name="Saif S."/>
            <person name="Samalova M."/>
            <person name="Saunders C.W."/>
            <person name="Shea T."/>
            <person name="Summerbell R.C."/>
            <person name="Xu J."/>
            <person name="Young S."/>
            <person name="Zeng Q."/>
            <person name="Birren B.W."/>
            <person name="Cuomo C.A."/>
            <person name="White T.C."/>
        </authorList>
    </citation>
    <scope>NUCLEOTIDE SEQUENCE [LARGE SCALE GENOMIC DNA]</scope>
    <source>
        <strain evidence="10">ATCC MYA-4604 / CBS 118893</strain>
    </source>
</reference>
<dbReference type="InParanoid" id="E4UPZ2"/>
<dbReference type="SMART" id="SM00483">
    <property type="entry name" value="POLXc"/>
    <property type="match status" value="1"/>
</dbReference>
<dbReference type="Gene3D" id="3.30.460.10">
    <property type="entry name" value="Beta Polymerase, domain 2"/>
    <property type="match status" value="1"/>
</dbReference>
<dbReference type="PRINTS" id="PR00869">
    <property type="entry name" value="DNAPOLX"/>
</dbReference>
<dbReference type="Pfam" id="PF10391">
    <property type="entry name" value="DNA_pol_lambd_f"/>
    <property type="match status" value="1"/>
</dbReference>
<dbReference type="Pfam" id="PF14791">
    <property type="entry name" value="DNA_pol_B_thumb"/>
    <property type="match status" value="1"/>
</dbReference>
<dbReference type="InterPro" id="IPR027421">
    <property type="entry name" value="DNA_pol_lamdba_lyase_dom_sf"/>
</dbReference>
<evidence type="ECO:0000259" key="8">
    <source>
        <dbReference type="PROSITE" id="PS50172"/>
    </source>
</evidence>
<dbReference type="InterPro" id="IPR001357">
    <property type="entry name" value="BRCT_dom"/>
</dbReference>
<dbReference type="SUPFAM" id="SSF81301">
    <property type="entry name" value="Nucleotidyltransferase"/>
    <property type="match status" value="1"/>
</dbReference>
<dbReference type="InterPro" id="IPR043519">
    <property type="entry name" value="NT_sf"/>
</dbReference>
<dbReference type="GO" id="GO:0006303">
    <property type="term" value="P:double-strand break repair via nonhomologous end joining"/>
    <property type="evidence" value="ECO:0007669"/>
    <property type="project" value="TreeGrafter"/>
</dbReference>
<dbReference type="InterPro" id="IPR018944">
    <property type="entry name" value="DNA_pol_lambd_fingers_domain"/>
</dbReference>
<dbReference type="SUPFAM" id="SSF81585">
    <property type="entry name" value="PsbU/PolX domain-like"/>
    <property type="match status" value="1"/>
</dbReference>
<proteinExistence type="inferred from homology"/>
<keyword evidence="4" id="KW-0548">Nucleotidyltransferase</keyword>
<name>E4UPZ2_ARTGP</name>
<dbReference type="InterPro" id="IPR029398">
    <property type="entry name" value="PolB_thumb"/>
</dbReference>
<dbReference type="eggNOG" id="KOG2534">
    <property type="taxonomic scope" value="Eukaryota"/>
</dbReference>
<dbReference type="HOGENOM" id="CLU_008698_4_1_1"/>
<dbReference type="GO" id="GO:0005634">
    <property type="term" value="C:nucleus"/>
    <property type="evidence" value="ECO:0007669"/>
    <property type="project" value="UniProtKB-SubCell"/>
</dbReference>
<dbReference type="Proteomes" id="UP000002669">
    <property type="component" value="Unassembled WGS sequence"/>
</dbReference>
<evidence type="ECO:0000256" key="3">
    <source>
        <dbReference type="ARBA" id="ARBA00022679"/>
    </source>
</evidence>
<dbReference type="FunFam" id="1.10.150.110:FF:000005">
    <property type="entry name" value="DNA polymerase POL4"/>
    <property type="match status" value="1"/>
</dbReference>
<feature type="region of interest" description="Disordered" evidence="7">
    <location>
        <begin position="143"/>
        <end position="167"/>
    </location>
</feature>
<feature type="region of interest" description="Disordered" evidence="7">
    <location>
        <begin position="514"/>
        <end position="584"/>
    </location>
</feature>
<keyword evidence="10" id="KW-1185">Reference proteome</keyword>
<evidence type="ECO:0000256" key="5">
    <source>
        <dbReference type="ARBA" id="ARBA00022723"/>
    </source>
</evidence>
<feature type="domain" description="BRCT" evidence="8">
    <location>
        <begin position="25"/>
        <end position="134"/>
    </location>
</feature>
<dbReference type="InterPro" id="IPR028207">
    <property type="entry name" value="DNA_pol_B_palm_palm"/>
</dbReference>
<feature type="compositionally biased region" description="Low complexity" evidence="7">
    <location>
        <begin position="516"/>
        <end position="525"/>
    </location>
</feature>
<dbReference type="RefSeq" id="XP_003174609.1">
    <property type="nucleotide sequence ID" value="XM_003174561.1"/>
</dbReference>
<feature type="compositionally biased region" description="Polar residues" evidence="7">
    <location>
        <begin position="145"/>
        <end position="154"/>
    </location>
</feature>
<dbReference type="InterPro" id="IPR022312">
    <property type="entry name" value="DNA_pol_X"/>
</dbReference>
<dbReference type="Gene3D" id="1.10.150.20">
    <property type="entry name" value="5' to 3' exonuclease, C-terminal subdomain"/>
    <property type="match status" value="1"/>
</dbReference>
<dbReference type="SUPFAM" id="SSF47802">
    <property type="entry name" value="DNA polymerase beta, N-terminal domain-like"/>
    <property type="match status" value="1"/>
</dbReference>
<sequence length="680" mass="76045">MEDRELPSSPPADNRGTIDLSTCPTIYVLPTHISLEELHRIENILSKCGAPLTYDITEAQLAIGKVSHEKRAALELRSKGLWTEGISLAAAIEEPAQKRRRLDNDNKHIRVLKLNWIHESMKAKEPLPFEQFTVYEGLKIPKPPNLSTSPSTASLGERTPREAALYQSPGRSILERAKGDTVSSPKQFFPSSPSRRMKATLSSTPTLKQRPKLYRASTSDLEEEASLPDPPEWVRTKVVYSCCRSTPLHPLNAQFIDQLLKIKKIRELTLDEVGVRAYSTSIASLAAYPYKLKSPEEVLSLPGCENRIANLFTEWKHSKDGTIESTLPLTTDPALRVIHLFYNIWGVGAKSARDFYYQRQWRDLDDIVEQGWDTLSRVQQIGVKYYEEFLTGVPREETESIAKTILRHAKLVRPDADFDGKGVECIIVGGYRRGKEESGDVDVILTHQDERVTSNLVFDVVASLEQEGWIMHTLALHLTNTNRDQQTLPYRGEASGKPRFDSLDKALVVWQDPNFDDSPSTLSSTGGSGDIQSPPHIPKEKTEGTKVSEDVKLQGPSSQDTGPGALAGELGTTAAPIPGNRRVPNPNLHRRVDIIVSPFRTIGCAVLGWSGDTTFERDLRRYAKKVHNWKFDSSGVRSREGSGGRVIDLESKGKTWEEREKLVMEGLGVGWRPPTERCTR</sequence>
<dbReference type="EMBL" id="DS989823">
    <property type="protein sequence ID" value="EFQ99126.1"/>
    <property type="molecule type" value="Genomic_DNA"/>
</dbReference>
<dbReference type="OrthoDB" id="205514at2759"/>
<accession>E4UPZ2</accession>
<dbReference type="GO" id="GO:0003677">
    <property type="term" value="F:DNA binding"/>
    <property type="evidence" value="ECO:0007669"/>
    <property type="project" value="InterPro"/>
</dbReference>
<dbReference type="AlphaFoldDB" id="E4UPZ2"/>
<evidence type="ECO:0000256" key="2">
    <source>
        <dbReference type="ARBA" id="ARBA00008323"/>
    </source>
</evidence>
<keyword evidence="3" id="KW-0808">Transferase</keyword>
<dbReference type="GeneID" id="10029906"/>
<keyword evidence="5" id="KW-0479">Metal-binding</keyword>
<dbReference type="PANTHER" id="PTHR11276">
    <property type="entry name" value="DNA POLYMERASE TYPE-X FAMILY MEMBER"/>
    <property type="match status" value="1"/>
</dbReference>
<dbReference type="PROSITE" id="PS50172">
    <property type="entry name" value="BRCT"/>
    <property type="match status" value="1"/>
</dbReference>
<comment type="subcellular location">
    <subcellularLocation>
        <location evidence="1">Nucleus</location>
    </subcellularLocation>
</comment>
<evidence type="ECO:0000313" key="9">
    <source>
        <dbReference type="EMBL" id="EFQ99126.1"/>
    </source>
</evidence>
<comment type="similarity">
    <text evidence="2">Belongs to the DNA polymerase type-X family.</text>
</comment>
<dbReference type="Gene3D" id="1.10.150.110">
    <property type="entry name" value="DNA polymerase beta, N-terminal domain-like"/>
    <property type="match status" value="1"/>
</dbReference>
<dbReference type="OMA" id="QEGWITH"/>
<organism evidence="10">
    <name type="scientific">Arthroderma gypseum (strain ATCC MYA-4604 / CBS 118893)</name>
    <name type="common">Microsporum gypseum</name>
    <dbReference type="NCBI Taxonomy" id="535722"/>
    <lineage>
        <taxon>Eukaryota</taxon>
        <taxon>Fungi</taxon>
        <taxon>Dikarya</taxon>
        <taxon>Ascomycota</taxon>
        <taxon>Pezizomycotina</taxon>
        <taxon>Eurotiomycetes</taxon>
        <taxon>Eurotiomycetidae</taxon>
        <taxon>Onygenales</taxon>
        <taxon>Arthrodermataceae</taxon>
        <taxon>Nannizzia</taxon>
    </lineage>
</organism>
<dbReference type="FunFam" id="1.10.150.20:FF:000010">
    <property type="entry name" value="DNA polymerase lambda"/>
    <property type="match status" value="1"/>
</dbReference>
<evidence type="ECO:0000313" key="10">
    <source>
        <dbReference type="Proteomes" id="UP000002669"/>
    </source>
</evidence>
<feature type="region of interest" description="Disordered" evidence="7">
    <location>
        <begin position="182"/>
        <end position="228"/>
    </location>
</feature>